<evidence type="ECO:0000313" key="2">
    <source>
        <dbReference type="EMBL" id="CAA7041209.1"/>
    </source>
</evidence>
<dbReference type="Proteomes" id="UP000467841">
    <property type="component" value="Unassembled WGS sequence"/>
</dbReference>
<evidence type="ECO:0000256" key="1">
    <source>
        <dbReference type="SAM" id="Coils"/>
    </source>
</evidence>
<dbReference type="AlphaFoldDB" id="A0A6D2JD02"/>
<dbReference type="EMBL" id="CACVBM020001240">
    <property type="protein sequence ID" value="CAA7041209.1"/>
    <property type="molecule type" value="Genomic_DNA"/>
</dbReference>
<proteinExistence type="predicted"/>
<gene>
    <name evidence="2" type="ORF">MERR_LOCUS28444</name>
</gene>
<protein>
    <submittedName>
        <fullName evidence="2">Uncharacterized protein</fullName>
    </submittedName>
</protein>
<evidence type="ECO:0000313" key="3">
    <source>
        <dbReference type="Proteomes" id="UP000467841"/>
    </source>
</evidence>
<keyword evidence="3" id="KW-1185">Reference proteome</keyword>
<reference evidence="2" key="1">
    <citation type="submission" date="2020-01" db="EMBL/GenBank/DDBJ databases">
        <authorList>
            <person name="Mishra B."/>
        </authorList>
    </citation>
    <scope>NUCLEOTIDE SEQUENCE [LARGE SCALE GENOMIC DNA]</scope>
</reference>
<keyword evidence="1" id="KW-0175">Coiled coil</keyword>
<accession>A0A6D2JD02</accession>
<sequence>MVMMELFMRKVRENAASVLELSRQWDEYENAMKSIELALGKKEERLRLLEELLQEKEKEFDVKQSVEAKVMRLVLKMQHEEAAAQHKELMRGLEAREKELRLLDETIKEKSNVLKKKEESFQLKVEAEARENEAKRLKTGREGAENWLKL</sequence>
<feature type="coiled-coil region" evidence="1">
    <location>
        <begin position="32"/>
        <end position="120"/>
    </location>
</feature>
<comment type="caution">
    <text evidence="2">The sequence shown here is derived from an EMBL/GenBank/DDBJ whole genome shotgun (WGS) entry which is preliminary data.</text>
</comment>
<organism evidence="2 3">
    <name type="scientific">Microthlaspi erraticum</name>
    <dbReference type="NCBI Taxonomy" id="1685480"/>
    <lineage>
        <taxon>Eukaryota</taxon>
        <taxon>Viridiplantae</taxon>
        <taxon>Streptophyta</taxon>
        <taxon>Embryophyta</taxon>
        <taxon>Tracheophyta</taxon>
        <taxon>Spermatophyta</taxon>
        <taxon>Magnoliopsida</taxon>
        <taxon>eudicotyledons</taxon>
        <taxon>Gunneridae</taxon>
        <taxon>Pentapetalae</taxon>
        <taxon>rosids</taxon>
        <taxon>malvids</taxon>
        <taxon>Brassicales</taxon>
        <taxon>Brassicaceae</taxon>
        <taxon>Coluteocarpeae</taxon>
        <taxon>Microthlaspi</taxon>
    </lineage>
</organism>
<name>A0A6D2JD02_9BRAS</name>